<feature type="transmembrane region" description="Helical" evidence="1">
    <location>
        <begin position="89"/>
        <end position="107"/>
    </location>
</feature>
<accession>A0ABS4XJ94</accession>
<name>A0ABS4XJ94_9MICC</name>
<keyword evidence="1" id="KW-0812">Transmembrane</keyword>
<feature type="transmembrane region" description="Helical" evidence="1">
    <location>
        <begin position="64"/>
        <end position="82"/>
    </location>
</feature>
<keyword evidence="1" id="KW-0472">Membrane</keyword>
<evidence type="ECO:0000313" key="3">
    <source>
        <dbReference type="Proteomes" id="UP001296993"/>
    </source>
</evidence>
<feature type="transmembrane region" description="Helical" evidence="1">
    <location>
        <begin position="127"/>
        <end position="144"/>
    </location>
</feature>
<proteinExistence type="predicted"/>
<organism evidence="2 3">
    <name type="scientific">Paeniglutamicibacter kerguelensis</name>
    <dbReference type="NCBI Taxonomy" id="254788"/>
    <lineage>
        <taxon>Bacteria</taxon>
        <taxon>Bacillati</taxon>
        <taxon>Actinomycetota</taxon>
        <taxon>Actinomycetes</taxon>
        <taxon>Micrococcales</taxon>
        <taxon>Micrococcaceae</taxon>
        <taxon>Paeniglutamicibacter</taxon>
    </lineage>
</organism>
<keyword evidence="3" id="KW-1185">Reference proteome</keyword>
<evidence type="ECO:0000313" key="2">
    <source>
        <dbReference type="EMBL" id="MBP2388544.1"/>
    </source>
</evidence>
<dbReference type="PANTHER" id="PTHR36974">
    <property type="entry name" value="MEMBRANE PROTEIN-RELATED"/>
    <property type="match status" value="1"/>
</dbReference>
<sequence>MTDAAKGSLARFLEARVPTSRKRLGVRNAMGGLFVGAGISHLTFAREEFSALVPAFVPVESDTVVVASGVVEICLGAALMLLAKRRVPIGWAAALFLVGVFPGNISQWTHAREAFGMDTDSKRFARLLFQPLLVVAALWSTAAWRDRPRAGRL</sequence>
<reference evidence="2 3" key="1">
    <citation type="submission" date="2021-03" db="EMBL/GenBank/DDBJ databases">
        <title>Sequencing the genomes of 1000 actinobacteria strains.</title>
        <authorList>
            <person name="Klenk H.-P."/>
        </authorList>
    </citation>
    <scope>NUCLEOTIDE SEQUENCE [LARGE SCALE GENOMIC DNA]</scope>
    <source>
        <strain evidence="2 3">DSM 15797</strain>
    </source>
</reference>
<evidence type="ECO:0000256" key="1">
    <source>
        <dbReference type="SAM" id="Phobius"/>
    </source>
</evidence>
<gene>
    <name evidence="2" type="ORF">JOF47_004117</name>
</gene>
<protein>
    <submittedName>
        <fullName evidence="2">Membrane protein</fullName>
    </submittedName>
</protein>
<keyword evidence="1" id="KW-1133">Transmembrane helix</keyword>
<dbReference type="PANTHER" id="PTHR36974:SF1">
    <property type="entry name" value="DOXX FAMILY MEMBRANE PROTEIN"/>
    <property type="match status" value="1"/>
</dbReference>
<dbReference type="EMBL" id="JAGIOF010000004">
    <property type="protein sequence ID" value="MBP2388544.1"/>
    <property type="molecule type" value="Genomic_DNA"/>
</dbReference>
<comment type="caution">
    <text evidence="2">The sequence shown here is derived from an EMBL/GenBank/DDBJ whole genome shotgun (WGS) entry which is preliminary data.</text>
</comment>
<dbReference type="Proteomes" id="UP001296993">
    <property type="component" value="Unassembled WGS sequence"/>
</dbReference>
<dbReference type="RefSeq" id="WP_210002238.1">
    <property type="nucleotide sequence ID" value="NZ_BAAAJY010000004.1"/>
</dbReference>
<feature type="transmembrane region" description="Helical" evidence="1">
    <location>
        <begin position="24"/>
        <end position="44"/>
    </location>
</feature>